<feature type="transmembrane region" description="Helical" evidence="6">
    <location>
        <begin position="374"/>
        <end position="399"/>
    </location>
</feature>
<keyword evidence="3 6" id="KW-0812">Transmembrane</keyword>
<keyword evidence="5 6" id="KW-0472">Membrane</keyword>
<feature type="transmembrane region" description="Helical" evidence="6">
    <location>
        <begin position="311"/>
        <end position="331"/>
    </location>
</feature>
<evidence type="ECO:0000256" key="4">
    <source>
        <dbReference type="ARBA" id="ARBA00022989"/>
    </source>
</evidence>
<feature type="transmembrane region" description="Helical" evidence="6">
    <location>
        <begin position="233"/>
        <end position="252"/>
    </location>
</feature>
<organism evidence="8 9">
    <name type="scientific">Candidatus Pullilachnospira gallistercoris</name>
    <dbReference type="NCBI Taxonomy" id="2840911"/>
    <lineage>
        <taxon>Bacteria</taxon>
        <taxon>Bacillati</taxon>
        <taxon>Bacillota</taxon>
        <taxon>Clostridia</taxon>
        <taxon>Lachnospirales</taxon>
        <taxon>Lachnospiraceae</taxon>
        <taxon>Lachnospiraceae incertae sedis</taxon>
        <taxon>Candidatus Pullilachnospira</taxon>
    </lineage>
</organism>
<evidence type="ECO:0000259" key="7">
    <source>
        <dbReference type="PROSITE" id="PS50850"/>
    </source>
</evidence>
<dbReference type="Gene3D" id="1.20.1250.20">
    <property type="entry name" value="MFS general substrate transporter like domains"/>
    <property type="match status" value="2"/>
</dbReference>
<evidence type="ECO:0000256" key="6">
    <source>
        <dbReference type="SAM" id="Phobius"/>
    </source>
</evidence>
<comment type="caution">
    <text evidence="8">The sequence shown here is derived from an EMBL/GenBank/DDBJ whole genome shotgun (WGS) entry which is preliminary data.</text>
</comment>
<evidence type="ECO:0000256" key="3">
    <source>
        <dbReference type="ARBA" id="ARBA00022692"/>
    </source>
</evidence>
<dbReference type="PROSITE" id="PS50850">
    <property type="entry name" value="MFS"/>
    <property type="match status" value="1"/>
</dbReference>
<gene>
    <name evidence="8" type="ORF">IAA55_04565</name>
</gene>
<dbReference type="PANTHER" id="PTHR23508">
    <property type="entry name" value="CARBOXYLIC ACID TRANSPORTER PROTEIN HOMOLOG"/>
    <property type="match status" value="1"/>
</dbReference>
<dbReference type="InterPro" id="IPR036259">
    <property type="entry name" value="MFS_trans_sf"/>
</dbReference>
<feature type="transmembrane region" description="Helical" evidence="6">
    <location>
        <begin position="163"/>
        <end position="182"/>
    </location>
</feature>
<feature type="domain" description="Major facilitator superfamily (MFS) profile" evidence="7">
    <location>
        <begin position="1"/>
        <end position="432"/>
    </location>
</feature>
<evidence type="ECO:0000256" key="5">
    <source>
        <dbReference type="ARBA" id="ARBA00023136"/>
    </source>
</evidence>
<feature type="transmembrane region" description="Helical" evidence="6">
    <location>
        <begin position="97"/>
        <end position="117"/>
    </location>
</feature>
<feature type="transmembrane region" description="Helical" evidence="6">
    <location>
        <begin position="337"/>
        <end position="362"/>
    </location>
</feature>
<dbReference type="InterPro" id="IPR011701">
    <property type="entry name" value="MFS"/>
</dbReference>
<dbReference type="Proteomes" id="UP000823912">
    <property type="component" value="Unassembled WGS sequence"/>
</dbReference>
<accession>A0A9D1JB05</accession>
<dbReference type="GO" id="GO:0046943">
    <property type="term" value="F:carboxylic acid transmembrane transporter activity"/>
    <property type="evidence" value="ECO:0007669"/>
    <property type="project" value="TreeGrafter"/>
</dbReference>
<evidence type="ECO:0000313" key="9">
    <source>
        <dbReference type="Proteomes" id="UP000823912"/>
    </source>
</evidence>
<feature type="transmembrane region" description="Helical" evidence="6">
    <location>
        <begin position="129"/>
        <end position="151"/>
    </location>
</feature>
<dbReference type="SUPFAM" id="SSF103473">
    <property type="entry name" value="MFS general substrate transporter"/>
    <property type="match status" value="1"/>
</dbReference>
<dbReference type="EMBL" id="DVHM01000077">
    <property type="protein sequence ID" value="HIR70534.1"/>
    <property type="molecule type" value="Genomic_DNA"/>
</dbReference>
<name>A0A9D1JB05_9FIRM</name>
<evidence type="ECO:0000313" key="8">
    <source>
        <dbReference type="EMBL" id="HIR70534.1"/>
    </source>
</evidence>
<protein>
    <submittedName>
        <fullName evidence="8">MFS transporter</fullName>
    </submittedName>
</protein>
<keyword evidence="4 6" id="KW-1133">Transmembrane helix</keyword>
<feature type="transmembrane region" description="Helical" evidence="6">
    <location>
        <begin position="405"/>
        <end position="426"/>
    </location>
</feature>
<keyword evidence="2" id="KW-0813">Transport</keyword>
<dbReference type="Pfam" id="PF07690">
    <property type="entry name" value="MFS_1"/>
    <property type="match status" value="1"/>
</dbReference>
<dbReference type="InterPro" id="IPR020846">
    <property type="entry name" value="MFS_dom"/>
</dbReference>
<sequence>MLIISVIYIADEVTSQIGTQMQSVIANQIFAPVVGTEFAVARMSTLGMAALPFTVVAMFIYNPLSDRYGRKIFLVINTLGMGLGTMLISIATNIPVYILGACCISFFIPHDMQAVYIYESTPSQHRAKIYSVVKAVATVGMMIIPLLRSAFIPGTDLTEWRMVYRVPSILAFVVAIAALFLIRESDAFLESRIRQLKMTDEEREAAKEKKQVTGENIGVVEGFKYILSHKQRLWVGIANGFTICGMVITMYYESTMTHGFAQHFVARGMDLETAKLEATAYVSMALMLFPIGSALFQAVQGFFSDAWGRKPTAILMSAVSMISFLIFYIGANRFWNPYLVGFLAGAAVGSYWASGDIVGLIATESTPTTVRASVGAAGPIVMGIIALPVFVIFFVLMNVVGDTMIGPLCLIYSTIGLGIGLLILWIKVKETKGVDLANLKGDEFE</sequence>
<evidence type="ECO:0000256" key="1">
    <source>
        <dbReference type="ARBA" id="ARBA00004651"/>
    </source>
</evidence>
<reference evidence="8" key="2">
    <citation type="journal article" date="2021" name="PeerJ">
        <title>Extensive microbial diversity within the chicken gut microbiome revealed by metagenomics and culture.</title>
        <authorList>
            <person name="Gilroy R."/>
            <person name="Ravi A."/>
            <person name="Getino M."/>
            <person name="Pursley I."/>
            <person name="Horton D.L."/>
            <person name="Alikhan N.F."/>
            <person name="Baker D."/>
            <person name="Gharbi K."/>
            <person name="Hall N."/>
            <person name="Watson M."/>
            <person name="Adriaenssens E.M."/>
            <person name="Foster-Nyarko E."/>
            <person name="Jarju S."/>
            <person name="Secka A."/>
            <person name="Antonio M."/>
            <person name="Oren A."/>
            <person name="Chaudhuri R.R."/>
            <person name="La Ragione R."/>
            <person name="Hildebrand F."/>
            <person name="Pallen M.J."/>
        </authorList>
    </citation>
    <scope>NUCLEOTIDE SEQUENCE</scope>
    <source>
        <strain evidence="8">ChiSjej5B23-6657</strain>
    </source>
</reference>
<reference evidence="8" key="1">
    <citation type="submission" date="2020-10" db="EMBL/GenBank/DDBJ databases">
        <authorList>
            <person name="Gilroy R."/>
        </authorList>
    </citation>
    <scope>NUCLEOTIDE SEQUENCE</scope>
    <source>
        <strain evidence="8">ChiSjej5B23-6657</strain>
    </source>
</reference>
<dbReference type="GO" id="GO:0005886">
    <property type="term" value="C:plasma membrane"/>
    <property type="evidence" value="ECO:0007669"/>
    <property type="project" value="UniProtKB-SubCell"/>
</dbReference>
<evidence type="ECO:0000256" key="2">
    <source>
        <dbReference type="ARBA" id="ARBA00022448"/>
    </source>
</evidence>
<comment type="subcellular location">
    <subcellularLocation>
        <location evidence="1">Cell membrane</location>
        <topology evidence="1">Multi-pass membrane protein</topology>
    </subcellularLocation>
</comment>
<dbReference type="AlphaFoldDB" id="A0A9D1JB05"/>
<dbReference type="PANTHER" id="PTHR23508:SF10">
    <property type="entry name" value="CARBOXYLIC ACID TRANSPORTER PROTEIN HOMOLOG"/>
    <property type="match status" value="1"/>
</dbReference>
<proteinExistence type="predicted"/>
<feature type="transmembrane region" description="Helical" evidence="6">
    <location>
        <begin position="39"/>
        <end position="60"/>
    </location>
</feature>